<dbReference type="GO" id="GO:0043657">
    <property type="term" value="C:host cell"/>
    <property type="evidence" value="ECO:0007669"/>
    <property type="project" value="UniProtKB-SubCell"/>
</dbReference>
<dbReference type="EC" id="2.7.11.1" evidence="2"/>
<dbReference type="InterPro" id="IPR051138">
    <property type="entry name" value="PIM_Ser/Thr_kinase"/>
</dbReference>
<keyword evidence="5" id="KW-0547">Nucleotide-binding</keyword>
<keyword evidence="11" id="KW-1185">Reference proteome</keyword>
<name>A0AAD3M853_LATJO</name>
<evidence type="ECO:0000313" key="11">
    <source>
        <dbReference type="Proteomes" id="UP001279410"/>
    </source>
</evidence>
<evidence type="ECO:0000256" key="5">
    <source>
        <dbReference type="ARBA" id="ARBA00022741"/>
    </source>
</evidence>
<evidence type="ECO:0000256" key="2">
    <source>
        <dbReference type="ARBA" id="ARBA00012513"/>
    </source>
</evidence>
<organism evidence="10 11">
    <name type="scientific">Lates japonicus</name>
    <name type="common">Japanese lates</name>
    <dbReference type="NCBI Taxonomy" id="270547"/>
    <lineage>
        <taxon>Eukaryota</taxon>
        <taxon>Metazoa</taxon>
        <taxon>Chordata</taxon>
        <taxon>Craniata</taxon>
        <taxon>Vertebrata</taxon>
        <taxon>Euteleostomi</taxon>
        <taxon>Actinopterygii</taxon>
        <taxon>Neopterygii</taxon>
        <taxon>Teleostei</taxon>
        <taxon>Neoteleostei</taxon>
        <taxon>Acanthomorphata</taxon>
        <taxon>Carangaria</taxon>
        <taxon>Carangaria incertae sedis</taxon>
        <taxon>Centropomidae</taxon>
        <taxon>Lates</taxon>
    </lineage>
</organism>
<comment type="subcellular location">
    <subcellularLocation>
        <location evidence="1">Host cell</location>
    </subcellularLocation>
</comment>
<dbReference type="PANTHER" id="PTHR22984:SF25">
    <property type="entry name" value="PROTEIN KINASE DOMAIN-CONTAINING PROTEIN"/>
    <property type="match status" value="1"/>
</dbReference>
<proteinExistence type="predicted"/>
<comment type="caution">
    <text evidence="10">The sequence shown here is derived from an EMBL/GenBank/DDBJ whole genome shotgun (WGS) entry which is preliminary data.</text>
</comment>
<keyword evidence="3" id="KW-0723">Serine/threonine-protein kinase</keyword>
<keyword evidence="4" id="KW-0808">Transferase</keyword>
<evidence type="ECO:0000256" key="9">
    <source>
        <dbReference type="ARBA" id="ARBA00048679"/>
    </source>
</evidence>
<dbReference type="AlphaFoldDB" id="A0AAD3M853"/>
<dbReference type="GO" id="GO:0004674">
    <property type="term" value="F:protein serine/threonine kinase activity"/>
    <property type="evidence" value="ECO:0007669"/>
    <property type="project" value="UniProtKB-KW"/>
</dbReference>
<reference evidence="10" key="1">
    <citation type="submission" date="2022-08" db="EMBL/GenBank/DDBJ databases">
        <title>Genome sequencing of akame (Lates japonicus).</title>
        <authorList>
            <person name="Hashiguchi Y."/>
            <person name="Takahashi H."/>
        </authorList>
    </citation>
    <scope>NUCLEOTIDE SEQUENCE</scope>
    <source>
        <strain evidence="10">Kochi</strain>
    </source>
</reference>
<sequence>MLTVSCRLGAGVGAEVARNAAVKFAICIRSQDWASTVETRDWSIYDGVLDCDWESTVCSTNQKAQPSTVTADCCKMGMMGSPSLSMALPAKLHLQQAEEDKQPFEKLYRLDSVLGKGGLGCIYSGVRLADGLPVHRLVPVRYHGHSATVCSLGLLLYDMVCGNIPFKKVEDIQRGQMHFRCKISTECQQLIGWCLSQ</sequence>
<dbReference type="Gene3D" id="1.10.510.10">
    <property type="entry name" value="Transferase(Phosphotransferase) domain 1"/>
    <property type="match status" value="1"/>
</dbReference>
<evidence type="ECO:0000313" key="10">
    <source>
        <dbReference type="EMBL" id="GLD48739.1"/>
    </source>
</evidence>
<evidence type="ECO:0000256" key="7">
    <source>
        <dbReference type="ARBA" id="ARBA00022840"/>
    </source>
</evidence>
<protein>
    <recommendedName>
        <fullName evidence="2">non-specific serine/threonine protein kinase</fullName>
        <ecNumber evidence="2">2.7.11.1</ecNumber>
    </recommendedName>
</protein>
<dbReference type="GO" id="GO:0005737">
    <property type="term" value="C:cytoplasm"/>
    <property type="evidence" value="ECO:0007669"/>
    <property type="project" value="TreeGrafter"/>
</dbReference>
<evidence type="ECO:0000256" key="6">
    <source>
        <dbReference type="ARBA" id="ARBA00022777"/>
    </source>
</evidence>
<keyword evidence="7" id="KW-0067">ATP-binding</keyword>
<gene>
    <name evidence="10" type="ORF">AKAME5_002959900</name>
</gene>
<evidence type="ECO:0000256" key="1">
    <source>
        <dbReference type="ARBA" id="ARBA00004340"/>
    </source>
</evidence>
<dbReference type="GO" id="GO:0005524">
    <property type="term" value="F:ATP binding"/>
    <property type="evidence" value="ECO:0007669"/>
    <property type="project" value="UniProtKB-KW"/>
</dbReference>
<keyword evidence="6 10" id="KW-0418">Kinase</keyword>
<dbReference type="EMBL" id="BRZM01006661">
    <property type="protein sequence ID" value="GLD48739.1"/>
    <property type="molecule type" value="Genomic_DNA"/>
</dbReference>
<accession>A0AAD3M853</accession>
<comment type="catalytic activity">
    <reaction evidence="9">
        <text>L-seryl-[protein] + ATP = O-phospho-L-seryl-[protein] + ADP + H(+)</text>
        <dbReference type="Rhea" id="RHEA:17989"/>
        <dbReference type="Rhea" id="RHEA-COMP:9863"/>
        <dbReference type="Rhea" id="RHEA-COMP:11604"/>
        <dbReference type="ChEBI" id="CHEBI:15378"/>
        <dbReference type="ChEBI" id="CHEBI:29999"/>
        <dbReference type="ChEBI" id="CHEBI:30616"/>
        <dbReference type="ChEBI" id="CHEBI:83421"/>
        <dbReference type="ChEBI" id="CHEBI:456216"/>
        <dbReference type="EC" id="2.7.11.1"/>
    </reaction>
</comment>
<evidence type="ECO:0000256" key="3">
    <source>
        <dbReference type="ARBA" id="ARBA00022527"/>
    </source>
</evidence>
<dbReference type="SUPFAM" id="SSF56112">
    <property type="entry name" value="Protein kinase-like (PK-like)"/>
    <property type="match status" value="1"/>
</dbReference>
<evidence type="ECO:0000256" key="4">
    <source>
        <dbReference type="ARBA" id="ARBA00022679"/>
    </source>
</evidence>
<evidence type="ECO:0000256" key="8">
    <source>
        <dbReference type="ARBA" id="ARBA00047899"/>
    </source>
</evidence>
<dbReference type="Proteomes" id="UP001279410">
    <property type="component" value="Unassembled WGS sequence"/>
</dbReference>
<dbReference type="Gene3D" id="3.30.200.20">
    <property type="entry name" value="Phosphorylase Kinase, domain 1"/>
    <property type="match status" value="1"/>
</dbReference>
<comment type="catalytic activity">
    <reaction evidence="8">
        <text>L-threonyl-[protein] + ATP = O-phospho-L-threonyl-[protein] + ADP + H(+)</text>
        <dbReference type="Rhea" id="RHEA:46608"/>
        <dbReference type="Rhea" id="RHEA-COMP:11060"/>
        <dbReference type="Rhea" id="RHEA-COMP:11605"/>
        <dbReference type="ChEBI" id="CHEBI:15378"/>
        <dbReference type="ChEBI" id="CHEBI:30013"/>
        <dbReference type="ChEBI" id="CHEBI:30616"/>
        <dbReference type="ChEBI" id="CHEBI:61977"/>
        <dbReference type="ChEBI" id="CHEBI:456216"/>
        <dbReference type="EC" id="2.7.11.1"/>
    </reaction>
</comment>
<dbReference type="PANTHER" id="PTHR22984">
    <property type="entry name" value="SERINE/THREONINE-PROTEIN KINASE PIM"/>
    <property type="match status" value="1"/>
</dbReference>
<dbReference type="InterPro" id="IPR011009">
    <property type="entry name" value="Kinase-like_dom_sf"/>
</dbReference>